<feature type="signal peptide" evidence="1">
    <location>
        <begin position="1"/>
        <end position="23"/>
    </location>
</feature>
<gene>
    <name evidence="3" type="ORF">J5U18_08390</name>
</gene>
<sequence length="250" mass="27580">MNAFHTISLTLCVSLLSAQGVFAQETSVQTNPTTSSKPINKQEIPAISTKKLAKLYKAQAVKIVDFRAKEDFAKLFIPKTQFLGANGPYKNFITQLIPHKEEPFVVIVMKEQQQQVLDALQEAGYKAIKGVWTPDFGKWIASGNPVDSIAEITADQLVNAEQSTQVLDVRNPSEYEKGHFAAAVNKPLSQLLGDASSLDPKESYRLYCQSGYRSLVVTSHLKSLGFEKIENVQGGYIAISTAQKKKEEAK</sequence>
<dbReference type="CDD" id="cd00158">
    <property type="entry name" value="RHOD"/>
    <property type="match status" value="1"/>
</dbReference>
<dbReference type="Pfam" id="PF00581">
    <property type="entry name" value="Rhodanese"/>
    <property type="match status" value="1"/>
</dbReference>
<dbReference type="EMBL" id="JAGKSB010000008">
    <property type="protein sequence ID" value="MBP3943577.1"/>
    <property type="molecule type" value="Genomic_DNA"/>
</dbReference>
<dbReference type="InterPro" id="IPR050229">
    <property type="entry name" value="GlpE_sulfurtransferase"/>
</dbReference>
<keyword evidence="1" id="KW-0732">Signal</keyword>
<dbReference type="PANTHER" id="PTHR43031">
    <property type="entry name" value="FAD-DEPENDENT OXIDOREDUCTASE"/>
    <property type="match status" value="1"/>
</dbReference>
<organism evidence="3 4">
    <name type="scientific">Rhinopithecimicrobium faecis</name>
    <dbReference type="NCBI Taxonomy" id="2820698"/>
    <lineage>
        <taxon>Bacteria</taxon>
        <taxon>Pseudomonadati</taxon>
        <taxon>Bacteroidota</taxon>
        <taxon>Sphingobacteriia</taxon>
        <taxon>Sphingobacteriales</taxon>
        <taxon>Sphingobacteriaceae</taxon>
        <taxon>Rhinopithecimicrobium</taxon>
    </lineage>
</organism>
<proteinExistence type="predicted"/>
<comment type="caution">
    <text evidence="3">The sequence shown here is derived from an EMBL/GenBank/DDBJ whole genome shotgun (WGS) entry which is preliminary data.</text>
</comment>
<dbReference type="Proteomes" id="UP000679691">
    <property type="component" value="Unassembled WGS sequence"/>
</dbReference>
<dbReference type="Gene3D" id="3.40.250.10">
    <property type="entry name" value="Rhodanese-like domain"/>
    <property type="match status" value="2"/>
</dbReference>
<dbReference type="SMART" id="SM00450">
    <property type="entry name" value="RHOD"/>
    <property type="match status" value="1"/>
</dbReference>
<feature type="domain" description="Rhodanese" evidence="2">
    <location>
        <begin position="160"/>
        <end position="248"/>
    </location>
</feature>
<dbReference type="RefSeq" id="WP_353547074.1">
    <property type="nucleotide sequence ID" value="NZ_JAGKSB010000008.1"/>
</dbReference>
<dbReference type="AlphaFoldDB" id="A0A8T4HDZ6"/>
<feature type="chain" id="PRO_5035938970" description="Rhodanese domain-containing protein" evidence="1">
    <location>
        <begin position="24"/>
        <end position="250"/>
    </location>
</feature>
<accession>A0A8T4HDZ6</accession>
<evidence type="ECO:0000313" key="3">
    <source>
        <dbReference type="EMBL" id="MBP3943577.1"/>
    </source>
</evidence>
<dbReference type="InterPro" id="IPR036873">
    <property type="entry name" value="Rhodanese-like_dom_sf"/>
</dbReference>
<dbReference type="PANTHER" id="PTHR43031:SF16">
    <property type="entry name" value="OXIDOREDUCTASE"/>
    <property type="match status" value="1"/>
</dbReference>
<dbReference type="PROSITE" id="PS50206">
    <property type="entry name" value="RHODANESE_3"/>
    <property type="match status" value="1"/>
</dbReference>
<dbReference type="InterPro" id="IPR001763">
    <property type="entry name" value="Rhodanese-like_dom"/>
</dbReference>
<evidence type="ECO:0000313" key="4">
    <source>
        <dbReference type="Proteomes" id="UP000679691"/>
    </source>
</evidence>
<evidence type="ECO:0000259" key="2">
    <source>
        <dbReference type="PROSITE" id="PS50206"/>
    </source>
</evidence>
<keyword evidence="4" id="KW-1185">Reference proteome</keyword>
<evidence type="ECO:0000256" key="1">
    <source>
        <dbReference type="SAM" id="SignalP"/>
    </source>
</evidence>
<protein>
    <recommendedName>
        <fullName evidence="2">Rhodanese domain-containing protein</fullName>
    </recommendedName>
</protein>
<name>A0A8T4HDZ6_9SPHI</name>
<reference evidence="3" key="1">
    <citation type="submission" date="2021-03" db="EMBL/GenBank/DDBJ databases">
        <authorList>
            <person name="Lu T."/>
            <person name="Wang Q."/>
            <person name="Han X."/>
        </authorList>
    </citation>
    <scope>NUCLEOTIDE SEQUENCE</scope>
    <source>
        <strain evidence="3">WQ 2009</strain>
    </source>
</reference>
<dbReference type="SUPFAM" id="SSF52821">
    <property type="entry name" value="Rhodanese/Cell cycle control phosphatase"/>
    <property type="match status" value="2"/>
</dbReference>